<comment type="subcellular location">
    <subcellularLocation>
        <location evidence="1">Membrane</location>
        <topology evidence="1">Single-pass type I membrane protein</topology>
    </subcellularLocation>
</comment>
<dbReference type="GO" id="GO:0050839">
    <property type="term" value="F:cell adhesion molecule binding"/>
    <property type="evidence" value="ECO:0007669"/>
    <property type="project" value="TreeGrafter"/>
</dbReference>
<dbReference type="GO" id="GO:0005886">
    <property type="term" value="C:plasma membrane"/>
    <property type="evidence" value="ECO:0007669"/>
    <property type="project" value="TreeGrafter"/>
</dbReference>
<keyword evidence="6" id="KW-0325">Glycoprotein</keyword>
<dbReference type="InterPro" id="IPR013783">
    <property type="entry name" value="Ig-like_fold"/>
</dbReference>
<dbReference type="InterPro" id="IPR036116">
    <property type="entry name" value="FN3_sf"/>
</dbReference>
<dbReference type="InterPro" id="IPR003961">
    <property type="entry name" value="FN3_dom"/>
</dbReference>
<evidence type="ECO:0000256" key="4">
    <source>
        <dbReference type="ARBA" id="ARBA00023136"/>
    </source>
</evidence>
<feature type="domain" description="Ig-like" evidence="10">
    <location>
        <begin position="892"/>
        <end position="991"/>
    </location>
</feature>
<evidence type="ECO:0000256" key="5">
    <source>
        <dbReference type="ARBA" id="ARBA00023157"/>
    </source>
</evidence>
<keyword evidence="3 9" id="KW-1133">Transmembrane helix</keyword>
<evidence type="ECO:0000256" key="7">
    <source>
        <dbReference type="ARBA" id="ARBA00023319"/>
    </source>
</evidence>
<organism evidence="12 13">
    <name type="scientific">Opisthorchis felineus</name>
    <dbReference type="NCBI Taxonomy" id="147828"/>
    <lineage>
        <taxon>Eukaryota</taxon>
        <taxon>Metazoa</taxon>
        <taxon>Spiralia</taxon>
        <taxon>Lophotrochozoa</taxon>
        <taxon>Platyhelminthes</taxon>
        <taxon>Trematoda</taxon>
        <taxon>Digenea</taxon>
        <taxon>Opisthorchiida</taxon>
        <taxon>Opisthorchiata</taxon>
        <taxon>Opisthorchiidae</taxon>
        <taxon>Opisthorchis</taxon>
    </lineage>
</organism>
<feature type="compositionally biased region" description="Polar residues" evidence="8">
    <location>
        <begin position="1543"/>
        <end position="1554"/>
    </location>
</feature>
<evidence type="ECO:0000256" key="8">
    <source>
        <dbReference type="SAM" id="MobiDB-lite"/>
    </source>
</evidence>
<dbReference type="Gene3D" id="2.60.40.10">
    <property type="entry name" value="Immunoglobulins"/>
    <property type="match status" value="9"/>
</dbReference>
<dbReference type="Pfam" id="PF07686">
    <property type="entry name" value="V-set"/>
    <property type="match status" value="1"/>
</dbReference>
<dbReference type="InterPro" id="IPR051275">
    <property type="entry name" value="Cell_adhesion_signaling"/>
</dbReference>
<dbReference type="InterPro" id="IPR036179">
    <property type="entry name" value="Ig-like_dom_sf"/>
</dbReference>
<keyword evidence="2 9" id="KW-0812">Transmembrane</keyword>
<dbReference type="SMART" id="SM00408">
    <property type="entry name" value="IGc2"/>
    <property type="match status" value="6"/>
</dbReference>
<dbReference type="InterPro" id="IPR003599">
    <property type="entry name" value="Ig_sub"/>
</dbReference>
<dbReference type="Pfam" id="PF08205">
    <property type="entry name" value="C2-set_2"/>
    <property type="match status" value="1"/>
</dbReference>
<sequence>MCLIKLIPGLFASACFFLSGVPFILCVTGSTTLNCSASVYNLTRAKLPQSKPSEGINNSFTSVEHIKPLPTKRLRLCGPNKRFFRSVQLQKISDSIAHPLLSDPLFDPSILTVDAARVIQSSACTPRERQDRIQCFDVLPQDQYSVPLGNTVNMQCVVLNQHGKVQWRAKKILLGYDRSLPGYPRYRIIGDVGRGQHTLQIMDVQLEDAGEYECQVTPVPANNHPLLRRKTELVVLVKPSVPRILYPDVPPPDNQLIISQPDPIVRITVLCATVGGSPAPSFTWIINNQEIPMKPLQASAGRHPDRGPWAKLDPIINTETEKQESRLSLLKAGLKDGDQLTCSVTNAATQLHHDIQQRNLTTQVVIRVHTPPGPPRIISPETKYEYLEGEELKAVCVASPPGNPFGGLFWRWLLQPSQVGDQKTGRIIGFGGRGGARMNEYSDVEAYLKTAEHLGSQSADEMSQGMSDLISEDVQPLHYTLNKEKDQLINTLVIPRITRRYHAAKLICETGHPVGSAHQTSIEIFVKYAPANVTISVDGGSVREELVSGRRESVVYGQAGEIKTLICRTSPYFKQANIKWITQSSDSGPMKPPRQLFGQTKIMRTPDGKSWLQESRVDVKISEEDDRGYVDCRVWSEGDLRVDARVRMDIIYPPGVPVITGYRSLQPVKMAHSLEMTCVTSGGNPPPELAWFRDKQQLPNAEEVILLGRQSSLKLKLVPQRDDNGAHYHCAARNAATGNVGIASDAVVLNVVFPPQGVSVNFHGPSVVPSGQPLVISCQADSSNPVATINWWHFRCGPAHAFSQFKASKTTIEEALYDRRTSERAKCKSEKLEGTEENPVPGTAGGLKAQSRLWLRPTWHYHMDYIECRTENPEYGPPVWHDRLQLNITFAPQFLGLQTRKEQVIREGTTVNLDLGPYSNPPVTSVSWFVEGRPIPPETPPAAARTGVHTSGRLGELLALHKISRTHMANYTVVARNDIAESSAVFFLNVTFPASLAGAAEENVTQTTSDQVTLVCQATANPSIATQAFTWYRYVPPPGWPQDVNEAEVQLSAPMPCNQSDASPSVDDKYFIHCQRDDSIHMTSRLSIYRINRDDVGTYVCEINNGLGDPVRKNIHFVYHFTPSIVRLPRYTKAAGEQGSTVTLTCLVRTEPTPQIGWLKAGQMIYDSQREGSGALTQKHQTQFLRIRPGLYKSTLTLTNLQKTDFGVYQCQAVNIKGEAMLEVSLSGTSTPDVPLNLRLLNSTANSLRVAWTQGFDGGLTQTFQVRWRLATGSNNMFKYADVAANDNHHAVEYLITGLESGAEYQVSVNSMNAKHGASAHTDFIHVRTEAFDREPGSPLVPPLSSAGPSDDNALLIIVAACVFGFIVLIINLVVVTFLVKRRRQRRQMARQIKVRHSQQSPNMAMGNGCNRGFHGGQTGDRGGIYGGKLGLKAANDPFTTSFMSDNSGSCICCPQRPHKPGSSSYVKAECFENFTRSNEHGPQYFMTQPTISERDTGSLHQYSDQRSQLLCGQEQTPDFGHISVNQLTNNFPLSHSYHSSSGLDHSKFGTTGRHQMDAGSSRPLLHPDIPQSPQSFFGPQSDSLLPHQSTDMNARSQFGKFTPRQLVQHPRYSEFHEQADLNIPQPIHLSREYLHYTKSNMQSSSSSAHKSMVDLLWSKHNEKYTGTMGPLFRPTRPQFKSSPSAEFLANDFGYRPKYKHSLATFESAMHIPQMTKNMHTVQESPRSRNIRIRHLTCSSYGEQDHLSDGDNGYDKDRYAAELRRLQYGGGPTVELLLGNNGRSQGTPRMDGVDELHPTNRKLL</sequence>
<feature type="domain" description="Ig-like" evidence="10">
    <location>
        <begin position="755"/>
        <end position="791"/>
    </location>
</feature>
<dbReference type="Pfam" id="PF13927">
    <property type="entry name" value="Ig_3"/>
    <property type="match status" value="1"/>
</dbReference>
<evidence type="ECO:0000259" key="10">
    <source>
        <dbReference type="PROSITE" id="PS50835"/>
    </source>
</evidence>
<keyword evidence="13" id="KW-1185">Reference proteome</keyword>
<dbReference type="SMART" id="SM00060">
    <property type="entry name" value="FN3"/>
    <property type="match status" value="1"/>
</dbReference>
<feature type="region of interest" description="Disordered" evidence="8">
    <location>
        <begin position="1779"/>
        <end position="1804"/>
    </location>
</feature>
<dbReference type="GO" id="GO:0005911">
    <property type="term" value="C:cell-cell junction"/>
    <property type="evidence" value="ECO:0007669"/>
    <property type="project" value="TreeGrafter"/>
</dbReference>
<dbReference type="GO" id="GO:0098609">
    <property type="term" value="P:cell-cell adhesion"/>
    <property type="evidence" value="ECO:0007669"/>
    <property type="project" value="TreeGrafter"/>
</dbReference>
<feature type="domain" description="Ig-like" evidence="10">
    <location>
        <begin position="126"/>
        <end position="217"/>
    </location>
</feature>
<evidence type="ECO:0000313" key="12">
    <source>
        <dbReference type="EMBL" id="TGZ60551.1"/>
    </source>
</evidence>
<proteinExistence type="predicted"/>
<feature type="region of interest" description="Disordered" evidence="8">
    <location>
        <begin position="827"/>
        <end position="846"/>
    </location>
</feature>
<dbReference type="InterPro" id="IPR013106">
    <property type="entry name" value="Ig_V-set"/>
</dbReference>
<dbReference type="CDD" id="cd00096">
    <property type="entry name" value="Ig"/>
    <property type="match status" value="2"/>
</dbReference>
<feature type="domain" description="Ig-like" evidence="10">
    <location>
        <begin position="530"/>
        <end position="634"/>
    </location>
</feature>
<dbReference type="SUPFAM" id="SSF48726">
    <property type="entry name" value="Immunoglobulin"/>
    <property type="match status" value="7"/>
</dbReference>
<reference evidence="12 13" key="1">
    <citation type="journal article" date="2019" name="BMC Genomics">
        <title>New insights from Opisthorchis felineus genome: update on genomics of the epidemiologically important liver flukes.</title>
        <authorList>
            <person name="Ershov N.I."/>
            <person name="Mordvinov V.A."/>
            <person name="Prokhortchouk E.B."/>
            <person name="Pakharukova M.Y."/>
            <person name="Gunbin K.V."/>
            <person name="Ustyantsev K."/>
            <person name="Genaev M.A."/>
            <person name="Blinov A.G."/>
            <person name="Mazur A."/>
            <person name="Boulygina E."/>
            <person name="Tsygankova S."/>
            <person name="Khrameeva E."/>
            <person name="Chekanov N."/>
            <person name="Fan G."/>
            <person name="Xiao A."/>
            <person name="Zhang H."/>
            <person name="Xu X."/>
            <person name="Yang H."/>
            <person name="Solovyev V."/>
            <person name="Lee S.M."/>
            <person name="Liu X."/>
            <person name="Afonnikov D.A."/>
            <person name="Skryabin K.G."/>
        </authorList>
    </citation>
    <scope>NUCLEOTIDE SEQUENCE [LARGE SCALE GENOMIC DNA]</scope>
    <source>
        <strain evidence="12">AK-0245</strain>
        <tissue evidence="12">Whole organism</tissue>
    </source>
</reference>
<dbReference type="CDD" id="cd00063">
    <property type="entry name" value="FN3"/>
    <property type="match status" value="1"/>
</dbReference>
<dbReference type="Proteomes" id="UP000308267">
    <property type="component" value="Unassembled WGS sequence"/>
</dbReference>
<feature type="domain" description="Ig-like" evidence="10">
    <location>
        <begin position="993"/>
        <end position="1116"/>
    </location>
</feature>
<dbReference type="InterPro" id="IPR013162">
    <property type="entry name" value="CD80_C2-set"/>
</dbReference>
<dbReference type="Pfam" id="PF00041">
    <property type="entry name" value="fn3"/>
    <property type="match status" value="1"/>
</dbReference>
<gene>
    <name evidence="12" type="ORF">CRM22_008491</name>
</gene>
<protein>
    <recommendedName>
        <fullName evidence="14">Nephrin</fullName>
    </recommendedName>
</protein>
<accession>A0A4S2LBR4</accession>
<keyword evidence="4 9" id="KW-0472">Membrane</keyword>
<dbReference type="SMART" id="SM00409">
    <property type="entry name" value="IG"/>
    <property type="match status" value="9"/>
</dbReference>
<dbReference type="STRING" id="147828.A0A4S2LBR4"/>
<dbReference type="PANTHER" id="PTHR11640:SF31">
    <property type="entry name" value="IRREGULAR CHIASM C-ROUGHEST PROTEIN-RELATED"/>
    <property type="match status" value="1"/>
</dbReference>
<evidence type="ECO:0008006" key="14">
    <source>
        <dbReference type="Google" id="ProtNLM"/>
    </source>
</evidence>
<dbReference type="PROSITE" id="PS50835">
    <property type="entry name" value="IG_LIKE"/>
    <property type="match status" value="8"/>
</dbReference>
<keyword evidence="5" id="KW-1015">Disulfide bond</keyword>
<feature type="region of interest" description="Disordered" evidence="8">
    <location>
        <begin position="1543"/>
        <end position="1573"/>
    </location>
</feature>
<evidence type="ECO:0000256" key="6">
    <source>
        <dbReference type="ARBA" id="ARBA00023180"/>
    </source>
</evidence>
<comment type="caution">
    <text evidence="12">The sequence shown here is derived from an EMBL/GenBank/DDBJ whole genome shotgun (WGS) entry which is preliminary data.</text>
</comment>
<evidence type="ECO:0000256" key="1">
    <source>
        <dbReference type="ARBA" id="ARBA00004479"/>
    </source>
</evidence>
<dbReference type="OrthoDB" id="10028801at2759"/>
<dbReference type="SUPFAM" id="SSF49265">
    <property type="entry name" value="Fibronectin type III"/>
    <property type="match status" value="1"/>
</dbReference>
<evidence type="ECO:0000313" key="13">
    <source>
        <dbReference type="Proteomes" id="UP000308267"/>
    </source>
</evidence>
<keyword evidence="7" id="KW-0393">Immunoglobulin domain</keyword>
<evidence type="ECO:0000256" key="3">
    <source>
        <dbReference type="ARBA" id="ARBA00022989"/>
    </source>
</evidence>
<feature type="domain" description="Ig-like" evidence="10">
    <location>
        <begin position="1123"/>
        <end position="1227"/>
    </location>
</feature>
<evidence type="ECO:0000256" key="2">
    <source>
        <dbReference type="ARBA" id="ARBA00022692"/>
    </source>
</evidence>
<feature type="transmembrane region" description="Helical" evidence="9">
    <location>
        <begin position="1354"/>
        <end position="1380"/>
    </location>
</feature>
<dbReference type="InterPro" id="IPR007110">
    <property type="entry name" value="Ig-like_dom"/>
</dbReference>
<evidence type="ECO:0000256" key="9">
    <source>
        <dbReference type="SAM" id="Phobius"/>
    </source>
</evidence>
<evidence type="ECO:0000259" key="11">
    <source>
        <dbReference type="PROSITE" id="PS50853"/>
    </source>
</evidence>
<feature type="domain" description="Ig-like" evidence="10">
    <location>
        <begin position="654"/>
        <end position="749"/>
    </location>
</feature>
<dbReference type="InterPro" id="IPR003598">
    <property type="entry name" value="Ig_sub2"/>
</dbReference>
<name>A0A4S2LBR4_OPIFE</name>
<dbReference type="PROSITE" id="PS50853">
    <property type="entry name" value="FN3"/>
    <property type="match status" value="1"/>
</dbReference>
<feature type="domain" description="Fibronectin type-III" evidence="11">
    <location>
        <begin position="1234"/>
        <end position="1332"/>
    </location>
</feature>
<dbReference type="PANTHER" id="PTHR11640">
    <property type="entry name" value="NEPHRIN"/>
    <property type="match status" value="1"/>
</dbReference>
<dbReference type="EMBL" id="SJOL01008347">
    <property type="protein sequence ID" value="TGZ60551.1"/>
    <property type="molecule type" value="Genomic_DNA"/>
</dbReference>
<feature type="domain" description="Ig-like" evidence="10">
    <location>
        <begin position="247"/>
        <end position="361"/>
    </location>
</feature>